<sequence length="451" mass="50295">MASPKVDYLYKSLSLNENTTKLKRSREIDQELANLTESLWFHSICSSAYPMRECMMPDRGPQKVGSWFEALELDGKAELSNIAGPRGTCSIHLEVCGEGREERPAGAGKPSNRDQDAYSLSNPRSVPIYKLSYIRALVKLPHNAPCAGAVVVIREYVEYFLSAPSQLSRLHAGCRRFFGNSALLPWHIWNENQKNSIPSAVVKPADLLRCLAFAPLSEGGDACSCCSISIAILPSPITPQLRSRHFGIIFTWLDTSCSLLPENYLQYFIVTFRESGLAQFSSSLPSPDPSSLSNIMECDDKQISTAFRVNCYQQLTASFLLDEHSRERTLYCSGIHLDRWGEERLVTRIIDLGKQIAHHPSLFIYPYASHLIIVTAEVGVFRCPGVDSKPLNLDSIVDQRVHLPVRSSAGASGTPHTNFNEDYRELRQTARGTPPKPFFPIDLRPPLLPSP</sequence>
<evidence type="ECO:0000256" key="1">
    <source>
        <dbReference type="SAM" id="MobiDB-lite"/>
    </source>
</evidence>
<dbReference type="Proteomes" id="UP000830671">
    <property type="component" value="Chromosome 1"/>
</dbReference>
<protein>
    <submittedName>
        <fullName evidence="2">Uncharacterized protein</fullName>
    </submittedName>
</protein>
<dbReference type="GeneID" id="73336018"/>
<organism evidence="2 3">
    <name type="scientific">Colletotrichum lupini</name>
    <dbReference type="NCBI Taxonomy" id="145971"/>
    <lineage>
        <taxon>Eukaryota</taxon>
        <taxon>Fungi</taxon>
        <taxon>Dikarya</taxon>
        <taxon>Ascomycota</taxon>
        <taxon>Pezizomycotina</taxon>
        <taxon>Sordariomycetes</taxon>
        <taxon>Hypocreomycetidae</taxon>
        <taxon>Glomerellales</taxon>
        <taxon>Glomerellaceae</taxon>
        <taxon>Colletotrichum</taxon>
        <taxon>Colletotrichum acutatum species complex</taxon>
    </lineage>
</organism>
<proteinExistence type="predicted"/>
<dbReference type="KEGG" id="clup:CLUP02_01973"/>
<dbReference type="EMBL" id="CP019471">
    <property type="protein sequence ID" value="UQC75319.1"/>
    <property type="molecule type" value="Genomic_DNA"/>
</dbReference>
<dbReference type="RefSeq" id="XP_049136965.1">
    <property type="nucleotide sequence ID" value="XM_049281008.1"/>
</dbReference>
<accession>A0A9Q8SDE5</accession>
<evidence type="ECO:0000313" key="3">
    <source>
        <dbReference type="Proteomes" id="UP000830671"/>
    </source>
</evidence>
<keyword evidence="3" id="KW-1185">Reference proteome</keyword>
<evidence type="ECO:0000313" key="2">
    <source>
        <dbReference type="EMBL" id="UQC75319.1"/>
    </source>
</evidence>
<feature type="region of interest" description="Disordered" evidence="1">
    <location>
        <begin position="430"/>
        <end position="451"/>
    </location>
</feature>
<dbReference type="AlphaFoldDB" id="A0A9Q8SDE5"/>
<reference evidence="2" key="1">
    <citation type="journal article" date="2021" name="Mol. Plant Microbe Interact.">
        <title>Complete Genome Sequence of the Plant-Pathogenic Fungus Colletotrichum lupini.</title>
        <authorList>
            <person name="Baroncelli R."/>
            <person name="Pensec F."/>
            <person name="Da Lio D."/>
            <person name="Boufleur T."/>
            <person name="Vicente I."/>
            <person name="Sarrocco S."/>
            <person name="Picot A."/>
            <person name="Baraldi E."/>
            <person name="Sukno S."/>
            <person name="Thon M."/>
            <person name="Le Floch G."/>
        </authorList>
    </citation>
    <scope>NUCLEOTIDE SEQUENCE</scope>
    <source>
        <strain evidence="2">IMI 504893</strain>
    </source>
</reference>
<gene>
    <name evidence="2" type="ORF">CLUP02_01973</name>
</gene>
<name>A0A9Q8SDE5_9PEZI</name>